<accession>A0AAD7STU4</accession>
<feature type="domain" description="Fibronectin type-III" evidence="3">
    <location>
        <begin position="519"/>
        <end position="603"/>
    </location>
</feature>
<dbReference type="Gene3D" id="2.60.40.10">
    <property type="entry name" value="Immunoglobulins"/>
    <property type="match status" value="2"/>
</dbReference>
<feature type="domain" description="Fibronectin type-III" evidence="3">
    <location>
        <begin position="607"/>
        <end position="691"/>
    </location>
</feature>
<dbReference type="SMART" id="SM00060">
    <property type="entry name" value="FN3"/>
    <property type="match status" value="3"/>
</dbReference>
<dbReference type="InterPro" id="IPR036116">
    <property type="entry name" value="FN3_sf"/>
</dbReference>
<feature type="compositionally biased region" description="Basic and acidic residues" evidence="2">
    <location>
        <begin position="727"/>
        <end position="736"/>
    </location>
</feature>
<dbReference type="InterPro" id="IPR003961">
    <property type="entry name" value="FN3_dom"/>
</dbReference>
<evidence type="ECO:0000256" key="1">
    <source>
        <dbReference type="ARBA" id="ARBA00022737"/>
    </source>
</evidence>
<evidence type="ECO:0000313" key="5">
    <source>
        <dbReference type="Proteomes" id="UP001221898"/>
    </source>
</evidence>
<dbReference type="AlphaFoldDB" id="A0AAD7STU4"/>
<organism evidence="4 5">
    <name type="scientific">Aldrovandia affinis</name>
    <dbReference type="NCBI Taxonomy" id="143900"/>
    <lineage>
        <taxon>Eukaryota</taxon>
        <taxon>Metazoa</taxon>
        <taxon>Chordata</taxon>
        <taxon>Craniata</taxon>
        <taxon>Vertebrata</taxon>
        <taxon>Euteleostomi</taxon>
        <taxon>Actinopterygii</taxon>
        <taxon>Neopterygii</taxon>
        <taxon>Teleostei</taxon>
        <taxon>Notacanthiformes</taxon>
        <taxon>Halosauridae</taxon>
        <taxon>Aldrovandia</taxon>
    </lineage>
</organism>
<evidence type="ECO:0000313" key="4">
    <source>
        <dbReference type="EMBL" id="KAJ8408664.1"/>
    </source>
</evidence>
<feature type="compositionally biased region" description="Basic residues" evidence="2">
    <location>
        <begin position="706"/>
        <end position="720"/>
    </location>
</feature>
<dbReference type="InterPro" id="IPR013783">
    <property type="entry name" value="Ig-like_fold"/>
</dbReference>
<dbReference type="Gene3D" id="1.25.10.10">
    <property type="entry name" value="Leucine-rich Repeat Variant"/>
    <property type="match status" value="2"/>
</dbReference>
<sequence length="919" mass="98733">MKGVPGKLDNTQQQVCGYGRTTQTCDYELREKIGAPGFVAYIRNLNGCTTHSLIGPLIALWMACCPGPCHVTAEGLGHIMAALEVLSGSGLVQENKSQLLERILQEPDREGCVSVLRRLLGSTDSRLCSTGAYLLGALVERDGWVRETLEGTLEGDSDGLVGALGGLLTNDDPDTVMNAAGAIASLVGSRAGRDRLVRDEAVFGEVVGSLPALLGQDRESTVNYAALIAARLSLCERACRDLLRHASAPHTLRSLARCLGHSHTEGHSHTDTAMNAAFAVGRLCGSEEGKSLILALEQEHQLVGSLQALLCEGTWPGAGQTACFALSCLATEEDGHALVLGSSAFPGLLDGLLRHLLEEEHDSAWFAAMTVKVLVSRPWGVLRVRAHALLEERLQSLSRSRSIGQELREEVGACLRKLQRLSKPLPPETSRLPSGSYLVSWEKCCPESGLEVTYSLQDRDEVLYSGTRCQLTLPNSALRSGHTLSLRLVLSTDGGDVSPRSEPTLLAAESEGAELVPGPPQQLRVIGCTPTQVRLSWAAPEGGVKPRMYQLYRGETLLDTTTEQGVIVGGLSPGTRYRLGVCAVGPGAALGERAAVDAQTSEGQDHAPAGLTMTVLGRHELLVSWSAPPFPLGRLFNYELRLNGRVAYLGTERAFTSRRLAANTAYTCTVTAITSRGRCQSRPVTKRTARDEYMHTQREVTEVREKVKKSRSPHGSHLPKVHMTVQSDRETASGRDRHGRSSVSAHCPASESCQTSSRSAEVAMGTVSGCDMKALWRSARESVEGAIGPKSAPRRPLLARRAGTEGDPLLRQPPLTTPHPLGPRPLGAKASVGVVLQCSAPGGGAIEQGNLPSIAHRDPGVVRCIRPVSHVWSELDRPCLDWTGQCRALGDRAKLVRQVRVKSEIRPRLVMSSNWTPLS</sequence>
<feature type="region of interest" description="Disordered" evidence="2">
    <location>
        <begin position="704"/>
        <end position="754"/>
    </location>
</feature>
<dbReference type="CDD" id="cd00063">
    <property type="entry name" value="FN3"/>
    <property type="match status" value="2"/>
</dbReference>
<dbReference type="SUPFAM" id="SSF49265">
    <property type="entry name" value="Fibronectin type III"/>
    <property type="match status" value="1"/>
</dbReference>
<gene>
    <name evidence="4" type="ORF">AAFF_G00252990</name>
</gene>
<dbReference type="Pfam" id="PF00041">
    <property type="entry name" value="fn3"/>
    <property type="match status" value="2"/>
</dbReference>
<keyword evidence="1" id="KW-0677">Repeat</keyword>
<name>A0AAD7STU4_9TELE</name>
<dbReference type="SUPFAM" id="SSF48371">
    <property type="entry name" value="ARM repeat"/>
    <property type="match status" value="1"/>
</dbReference>
<dbReference type="PROSITE" id="PS50853">
    <property type="entry name" value="FN3"/>
    <property type="match status" value="2"/>
</dbReference>
<dbReference type="InterPro" id="IPR016024">
    <property type="entry name" value="ARM-type_fold"/>
</dbReference>
<dbReference type="PANTHER" id="PTHR46708:SF11">
    <property type="entry name" value="RECEPTOR-TYPE TYROSINE-PROTEIN PHOSPHATASE ETA-LIKE"/>
    <property type="match status" value="1"/>
</dbReference>
<keyword evidence="5" id="KW-1185">Reference proteome</keyword>
<reference evidence="4" key="1">
    <citation type="journal article" date="2023" name="Science">
        <title>Genome structures resolve the early diversification of teleost fishes.</title>
        <authorList>
            <person name="Parey E."/>
            <person name="Louis A."/>
            <person name="Montfort J."/>
            <person name="Bouchez O."/>
            <person name="Roques C."/>
            <person name="Iampietro C."/>
            <person name="Lluch J."/>
            <person name="Castinel A."/>
            <person name="Donnadieu C."/>
            <person name="Desvignes T."/>
            <person name="Floi Bucao C."/>
            <person name="Jouanno E."/>
            <person name="Wen M."/>
            <person name="Mejri S."/>
            <person name="Dirks R."/>
            <person name="Jansen H."/>
            <person name="Henkel C."/>
            <person name="Chen W.J."/>
            <person name="Zahm M."/>
            <person name="Cabau C."/>
            <person name="Klopp C."/>
            <person name="Thompson A.W."/>
            <person name="Robinson-Rechavi M."/>
            <person name="Braasch I."/>
            <person name="Lecointre G."/>
            <person name="Bobe J."/>
            <person name="Postlethwait J.H."/>
            <person name="Berthelot C."/>
            <person name="Roest Crollius H."/>
            <person name="Guiguen Y."/>
        </authorList>
    </citation>
    <scope>NUCLEOTIDE SEQUENCE</scope>
    <source>
        <strain evidence="4">NC1722</strain>
    </source>
</reference>
<comment type="caution">
    <text evidence="4">The sequence shown here is derived from an EMBL/GenBank/DDBJ whole genome shotgun (WGS) entry which is preliminary data.</text>
</comment>
<protein>
    <recommendedName>
        <fullName evidence="3">Fibronectin type-III domain-containing protein</fullName>
    </recommendedName>
</protein>
<dbReference type="InterPro" id="IPR050991">
    <property type="entry name" value="ECM_Regulatory_Proteins"/>
</dbReference>
<dbReference type="InterPro" id="IPR011989">
    <property type="entry name" value="ARM-like"/>
</dbReference>
<dbReference type="PANTHER" id="PTHR46708">
    <property type="entry name" value="TENASCIN"/>
    <property type="match status" value="1"/>
</dbReference>
<proteinExistence type="predicted"/>
<dbReference type="Proteomes" id="UP001221898">
    <property type="component" value="Unassembled WGS sequence"/>
</dbReference>
<dbReference type="EMBL" id="JAINUG010000034">
    <property type="protein sequence ID" value="KAJ8408664.1"/>
    <property type="molecule type" value="Genomic_DNA"/>
</dbReference>
<evidence type="ECO:0000259" key="3">
    <source>
        <dbReference type="PROSITE" id="PS50853"/>
    </source>
</evidence>
<evidence type="ECO:0000256" key="2">
    <source>
        <dbReference type="SAM" id="MobiDB-lite"/>
    </source>
</evidence>